<dbReference type="RefSeq" id="WP_200310839.1">
    <property type="nucleotide sequence ID" value="NZ_JAENIM010000034.1"/>
</dbReference>
<comment type="caution">
    <text evidence="15">The sequence shown here is derived from an EMBL/GenBank/DDBJ whole genome shotgun (WGS) entry which is preliminary data.</text>
</comment>
<dbReference type="CDD" id="cd06199">
    <property type="entry name" value="SiR"/>
    <property type="match status" value="1"/>
</dbReference>
<comment type="cofactor">
    <cofactor evidence="12">
        <name>FMN</name>
        <dbReference type="ChEBI" id="CHEBI:58210"/>
    </cofactor>
    <text evidence="12">Binds 1 FMN per subunit.</text>
</comment>
<dbReference type="PRINTS" id="PR00371">
    <property type="entry name" value="FPNCR"/>
</dbReference>
<feature type="binding site" evidence="12">
    <location>
        <begin position="375"/>
        <end position="377"/>
    </location>
    <ligand>
        <name>FAD</name>
        <dbReference type="ChEBI" id="CHEBI:57692"/>
    </ligand>
</feature>
<dbReference type="GO" id="GO:0019344">
    <property type="term" value="P:cysteine biosynthetic process"/>
    <property type="evidence" value="ECO:0007669"/>
    <property type="project" value="UniProtKB-KW"/>
</dbReference>
<reference evidence="15" key="1">
    <citation type="submission" date="2021-01" db="EMBL/GenBank/DDBJ databases">
        <title>Modified the classification status of verrucomicrobia.</title>
        <authorList>
            <person name="Feng X."/>
        </authorList>
    </citation>
    <scope>NUCLEOTIDE SEQUENCE</scope>
    <source>
        <strain evidence="15">_KCTC 22039</strain>
    </source>
</reference>
<evidence type="ECO:0000256" key="7">
    <source>
        <dbReference type="ARBA" id="ARBA00022857"/>
    </source>
</evidence>
<keyword evidence="5 12" id="KW-0288">FMN</keyword>
<evidence type="ECO:0000256" key="6">
    <source>
        <dbReference type="ARBA" id="ARBA00022827"/>
    </source>
</evidence>
<dbReference type="Pfam" id="PF00667">
    <property type="entry name" value="FAD_binding_1"/>
    <property type="match status" value="1"/>
</dbReference>
<feature type="binding site" evidence="12">
    <location>
        <begin position="489"/>
        <end position="490"/>
    </location>
    <ligand>
        <name>NADP(+)</name>
        <dbReference type="ChEBI" id="CHEBI:58349"/>
    </ligand>
</feature>
<keyword evidence="10" id="KW-0198">Cysteine biosynthesis</keyword>
<dbReference type="Gene3D" id="2.40.30.10">
    <property type="entry name" value="Translation factors"/>
    <property type="match status" value="1"/>
</dbReference>
<keyword evidence="7 12" id="KW-0521">NADP</keyword>
<keyword evidence="3" id="KW-0028">Amino-acid biosynthesis</keyword>
<feature type="binding site" evidence="12">
    <location>
        <begin position="390"/>
        <end position="393"/>
    </location>
    <ligand>
        <name>FAD</name>
        <dbReference type="ChEBI" id="CHEBI:57692"/>
    </ligand>
</feature>
<proteinExistence type="predicted"/>
<feature type="binding site" evidence="12">
    <location>
        <begin position="357"/>
        <end position="360"/>
    </location>
    <ligand>
        <name>FAD</name>
        <dbReference type="ChEBI" id="CHEBI:57692"/>
    </ligand>
</feature>
<dbReference type="SUPFAM" id="SSF63380">
    <property type="entry name" value="Riboflavin synthase domain-like"/>
    <property type="match status" value="1"/>
</dbReference>
<accession>A0A8J7SHI4</accession>
<dbReference type="InterPro" id="IPR017938">
    <property type="entry name" value="Riboflavin_synthase-like_b-brl"/>
</dbReference>
<evidence type="ECO:0000256" key="10">
    <source>
        <dbReference type="ARBA" id="ARBA00023192"/>
    </source>
</evidence>
<dbReference type="GO" id="GO:0004783">
    <property type="term" value="F:sulfite reductase (NADPH) activity"/>
    <property type="evidence" value="ECO:0007669"/>
    <property type="project" value="UniProtKB-EC"/>
</dbReference>
<keyword evidence="4" id="KW-0285">Flavoprotein</keyword>
<dbReference type="PANTHER" id="PTHR19384">
    <property type="entry name" value="NITRIC OXIDE SYNTHASE-RELATED"/>
    <property type="match status" value="1"/>
</dbReference>
<dbReference type="InterPro" id="IPR010199">
    <property type="entry name" value="CysJ"/>
</dbReference>
<feature type="binding site" evidence="12">
    <location>
        <position position="569"/>
    </location>
    <ligand>
        <name>FAD</name>
        <dbReference type="ChEBI" id="CHEBI:57692"/>
    </ligand>
</feature>
<dbReference type="InterPro" id="IPR003097">
    <property type="entry name" value="CysJ-like_FAD-binding"/>
</dbReference>
<dbReference type="FunFam" id="3.40.50.80:FF:000001">
    <property type="entry name" value="NADPH--cytochrome P450 reductase 1"/>
    <property type="match status" value="1"/>
</dbReference>
<evidence type="ECO:0000256" key="3">
    <source>
        <dbReference type="ARBA" id="ARBA00022605"/>
    </source>
</evidence>
<evidence type="ECO:0000259" key="14">
    <source>
        <dbReference type="PROSITE" id="PS51384"/>
    </source>
</evidence>
<evidence type="ECO:0000259" key="13">
    <source>
        <dbReference type="PROSITE" id="PS50902"/>
    </source>
</evidence>
<dbReference type="InterPro" id="IPR029039">
    <property type="entry name" value="Flavoprotein-like_sf"/>
</dbReference>
<evidence type="ECO:0000313" key="15">
    <source>
        <dbReference type="EMBL" id="MBK1790815.1"/>
    </source>
</evidence>
<protein>
    <recommendedName>
        <fullName evidence="1">assimilatory sulfite reductase (NADPH)</fullName>
        <ecNumber evidence="1">1.8.1.2</ecNumber>
    </recommendedName>
</protein>
<dbReference type="Gene3D" id="3.40.50.360">
    <property type="match status" value="1"/>
</dbReference>
<dbReference type="PIRSF" id="PIRSF000207">
    <property type="entry name" value="SiR-FP_CysJ"/>
    <property type="match status" value="1"/>
</dbReference>
<dbReference type="Pfam" id="PF00258">
    <property type="entry name" value="Flavodoxin_1"/>
    <property type="match status" value="1"/>
</dbReference>
<evidence type="ECO:0000256" key="12">
    <source>
        <dbReference type="PIRSR" id="PIRSR000207-1"/>
    </source>
</evidence>
<keyword evidence="9 15" id="KW-0560">Oxidoreductase</keyword>
<dbReference type="Gene3D" id="1.20.990.10">
    <property type="entry name" value="NADPH-cytochrome p450 Reductase, Chain A, domain 3"/>
    <property type="match status" value="1"/>
</dbReference>
<evidence type="ECO:0000256" key="5">
    <source>
        <dbReference type="ARBA" id="ARBA00022643"/>
    </source>
</evidence>
<feature type="domain" description="FAD-binding FR-type" evidence="14">
    <location>
        <begin position="206"/>
        <end position="437"/>
    </location>
</feature>
<feature type="binding site" evidence="12">
    <location>
        <begin position="495"/>
        <end position="499"/>
    </location>
    <ligand>
        <name>NADP(+)</name>
        <dbReference type="ChEBI" id="CHEBI:58349"/>
    </ligand>
</feature>
<keyword evidence="6 12" id="KW-0274">FAD</keyword>
<dbReference type="AlphaFoldDB" id="A0A8J7SHI4"/>
<gene>
    <name evidence="15" type="ORF">JIN82_06560</name>
</gene>
<dbReference type="Gene3D" id="3.40.50.80">
    <property type="entry name" value="Nucleotide-binding domain of ferredoxin-NADP reductase (FNR) module"/>
    <property type="match status" value="1"/>
</dbReference>
<dbReference type="Pfam" id="PF00175">
    <property type="entry name" value="NAD_binding_1"/>
    <property type="match status" value="1"/>
</dbReference>
<dbReference type="PROSITE" id="PS50902">
    <property type="entry name" value="FLAVODOXIN_LIKE"/>
    <property type="match status" value="1"/>
</dbReference>
<evidence type="ECO:0000313" key="16">
    <source>
        <dbReference type="Proteomes" id="UP000624703"/>
    </source>
</evidence>
<dbReference type="InterPro" id="IPR001094">
    <property type="entry name" value="Flavdoxin-like"/>
</dbReference>
<dbReference type="EC" id="1.8.1.2" evidence="1"/>
<dbReference type="InterPro" id="IPR001433">
    <property type="entry name" value="OxRdtase_FAD/NAD-bd"/>
</dbReference>
<dbReference type="SUPFAM" id="SSF52218">
    <property type="entry name" value="Flavoproteins"/>
    <property type="match status" value="1"/>
</dbReference>
<evidence type="ECO:0000256" key="2">
    <source>
        <dbReference type="ARBA" id="ARBA00022448"/>
    </source>
</evidence>
<feature type="binding site" evidence="12">
    <location>
        <begin position="135"/>
        <end position="144"/>
    </location>
    <ligand>
        <name>FMN</name>
        <dbReference type="ChEBI" id="CHEBI:58210"/>
    </ligand>
</feature>
<feature type="binding site" evidence="12">
    <location>
        <begin position="99"/>
        <end position="102"/>
    </location>
    <ligand>
        <name>FMN</name>
        <dbReference type="ChEBI" id="CHEBI:58210"/>
    </ligand>
</feature>
<dbReference type="EMBL" id="JAENIM010000034">
    <property type="protein sequence ID" value="MBK1790815.1"/>
    <property type="molecule type" value="Genomic_DNA"/>
</dbReference>
<dbReference type="InterPro" id="IPR001709">
    <property type="entry name" value="Flavoprot_Pyr_Nucl_cyt_Rdtase"/>
</dbReference>
<feature type="binding site" evidence="12">
    <location>
        <position position="531"/>
    </location>
    <ligand>
        <name>NADP(+)</name>
        <dbReference type="ChEBI" id="CHEBI:58349"/>
    </ligand>
</feature>
<dbReference type="GO" id="GO:0050660">
    <property type="term" value="F:flavin adenine dinucleotide binding"/>
    <property type="evidence" value="ECO:0007669"/>
    <property type="project" value="InterPro"/>
</dbReference>
<feature type="domain" description="Flavodoxin-like" evidence="13">
    <location>
        <begin position="46"/>
        <end position="184"/>
    </location>
</feature>
<evidence type="ECO:0000256" key="9">
    <source>
        <dbReference type="ARBA" id="ARBA00023002"/>
    </source>
</evidence>
<dbReference type="PRINTS" id="PR00369">
    <property type="entry name" value="FLAVODOXIN"/>
</dbReference>
<dbReference type="GO" id="GO:0010181">
    <property type="term" value="F:FMN binding"/>
    <property type="evidence" value="ECO:0007669"/>
    <property type="project" value="InterPro"/>
</dbReference>
<comment type="cofactor">
    <cofactor evidence="12">
        <name>FAD</name>
        <dbReference type="ChEBI" id="CHEBI:57692"/>
    </cofactor>
    <text evidence="12">Binds 1 FAD per subunit.</text>
</comment>
<keyword evidence="16" id="KW-1185">Reference proteome</keyword>
<dbReference type="InterPro" id="IPR008254">
    <property type="entry name" value="Flavodoxin/NO_synth"/>
</dbReference>
<evidence type="ECO:0000256" key="1">
    <source>
        <dbReference type="ARBA" id="ARBA00012604"/>
    </source>
</evidence>
<dbReference type="InterPro" id="IPR023173">
    <property type="entry name" value="NADPH_Cyt_P450_Rdtase_alpha"/>
</dbReference>
<evidence type="ECO:0000256" key="8">
    <source>
        <dbReference type="ARBA" id="ARBA00022982"/>
    </source>
</evidence>
<dbReference type="GO" id="GO:0005829">
    <property type="term" value="C:cytosol"/>
    <property type="evidence" value="ECO:0007669"/>
    <property type="project" value="TreeGrafter"/>
</dbReference>
<dbReference type="InterPro" id="IPR017927">
    <property type="entry name" value="FAD-bd_FR_type"/>
</dbReference>
<dbReference type="InterPro" id="IPR039261">
    <property type="entry name" value="FNR_nucleotide-bd"/>
</dbReference>
<dbReference type="SUPFAM" id="SSF52343">
    <property type="entry name" value="Ferredoxin reductase-like, C-terminal NADP-linked domain"/>
    <property type="match status" value="1"/>
</dbReference>
<name>A0A8J7SHI4_9BACT</name>
<feature type="binding site" evidence="12">
    <location>
        <position position="381"/>
    </location>
    <ligand>
        <name>FAD</name>
        <dbReference type="ChEBI" id="CHEBI:57692"/>
    </ligand>
</feature>
<dbReference type="Proteomes" id="UP000624703">
    <property type="component" value="Unassembled WGS sequence"/>
</dbReference>
<keyword evidence="8" id="KW-0249">Electron transport</keyword>
<keyword evidence="2" id="KW-0813">Transport</keyword>
<organism evidence="15 16">
    <name type="scientific">Persicirhabdus sediminis</name>
    <dbReference type="NCBI Taxonomy" id="454144"/>
    <lineage>
        <taxon>Bacteria</taxon>
        <taxon>Pseudomonadati</taxon>
        <taxon>Verrucomicrobiota</taxon>
        <taxon>Verrucomicrobiia</taxon>
        <taxon>Verrucomicrobiales</taxon>
        <taxon>Verrucomicrobiaceae</taxon>
        <taxon>Persicirhabdus</taxon>
    </lineage>
</organism>
<comment type="catalytic activity">
    <reaction evidence="11">
        <text>hydrogen sulfide + 3 NADP(+) + 3 H2O = sulfite + 3 NADPH + 4 H(+)</text>
        <dbReference type="Rhea" id="RHEA:13801"/>
        <dbReference type="ChEBI" id="CHEBI:15377"/>
        <dbReference type="ChEBI" id="CHEBI:15378"/>
        <dbReference type="ChEBI" id="CHEBI:17359"/>
        <dbReference type="ChEBI" id="CHEBI:29919"/>
        <dbReference type="ChEBI" id="CHEBI:57783"/>
        <dbReference type="ChEBI" id="CHEBI:58349"/>
        <dbReference type="EC" id="1.8.1.2"/>
    </reaction>
</comment>
<sequence>MNPISAILPEDAPFSPEQREWLNGYLTGLLAPFAGGAEQAPTGIPITIAWGSQTGTSEGLAKKFAKAATKAGLQPSIVDLGEFDPASLTTLEHLIIITSTYGDGEAPDNAQNFHNFLHSDAAPKLENLNYAVLSLGDSSYPDFCQCGIDFDLALQKLGAKPIVARVDLDVEYDDDYASWTSSLLGELSSVEVASDDDDEDTGYNKKNPFTAEVLQLENLNAEESARSTTHVEISLKDSGLTYEAGDALGVYPINDSQLVDDLIDALGFDASEEIDGKPLSQLLSEDYEIRNITLPLAKAWAEASASESLSALTTADDRAALSDYLWGREIIDLVKEHPISFASAADFLAMLKPLAARLYSIASSPKAHEDEVHLTVGVVKYDSLGRERKGVCSTYFSERTDKAQPRVFVHSNKAFRPPADPTVPMIMVGPGTGIAPFRAFLEEREATQATGKNWLFFGNPHVAQDFLYQDQLQQLQKDGYLHQLSTAFSRDQEEKIYVQDKMIEHGADLYQWLSEGGHFYVCGDASRMAKDVDKALHQVIETHGKMSAEEAAEYVNMLKADKRYGRDVY</sequence>
<evidence type="ECO:0000256" key="4">
    <source>
        <dbReference type="ARBA" id="ARBA00022630"/>
    </source>
</evidence>
<evidence type="ECO:0000256" key="11">
    <source>
        <dbReference type="ARBA" id="ARBA00052219"/>
    </source>
</evidence>
<dbReference type="NCBIfam" id="NF004859">
    <property type="entry name" value="PRK06214.1"/>
    <property type="match status" value="1"/>
</dbReference>
<dbReference type="PROSITE" id="PS51384">
    <property type="entry name" value="FAD_FR"/>
    <property type="match status" value="1"/>
</dbReference>
<dbReference type="PANTHER" id="PTHR19384:SF128">
    <property type="entry name" value="NADPH OXIDOREDUCTASE A"/>
    <property type="match status" value="1"/>
</dbReference>